<evidence type="ECO:0000313" key="3">
    <source>
        <dbReference type="Proteomes" id="UP001596395"/>
    </source>
</evidence>
<protein>
    <submittedName>
        <fullName evidence="2">Uncharacterized protein</fullName>
    </submittedName>
</protein>
<comment type="caution">
    <text evidence="2">The sequence shown here is derived from an EMBL/GenBank/DDBJ whole genome shotgun (WGS) entry which is preliminary data.</text>
</comment>
<name>A0ABD5VDB2_9EURY</name>
<feature type="region of interest" description="Disordered" evidence="1">
    <location>
        <begin position="321"/>
        <end position="351"/>
    </location>
</feature>
<dbReference type="AlphaFoldDB" id="A0ABD5VDB2"/>
<feature type="compositionally biased region" description="Polar residues" evidence="1">
    <location>
        <begin position="334"/>
        <end position="351"/>
    </location>
</feature>
<accession>A0ABD5VDB2</accession>
<gene>
    <name evidence="2" type="ORF">ACFQGB_08405</name>
</gene>
<keyword evidence="3" id="KW-1185">Reference proteome</keyword>
<dbReference type="EMBL" id="JBHSXN010000002">
    <property type="protein sequence ID" value="MFC6952883.1"/>
    <property type="molecule type" value="Genomic_DNA"/>
</dbReference>
<dbReference type="RefSeq" id="WP_336349865.1">
    <property type="nucleotide sequence ID" value="NZ_JAZAQL010000002.1"/>
</dbReference>
<reference evidence="2 3" key="1">
    <citation type="journal article" date="2019" name="Int. J. Syst. Evol. Microbiol.">
        <title>The Global Catalogue of Microorganisms (GCM) 10K type strain sequencing project: providing services to taxonomists for standard genome sequencing and annotation.</title>
        <authorList>
            <consortium name="The Broad Institute Genomics Platform"/>
            <consortium name="The Broad Institute Genome Sequencing Center for Infectious Disease"/>
            <person name="Wu L."/>
            <person name="Ma J."/>
        </authorList>
    </citation>
    <scope>NUCLEOTIDE SEQUENCE [LARGE SCALE GENOMIC DNA]</scope>
    <source>
        <strain evidence="2 3">GX26</strain>
    </source>
</reference>
<sequence>MSQGNRVQLGWDAPASKLERFERAVESEWGGTSPYVGIQIEQSWREYRQSEQQNRLEALATDIVEATGRSPDHDEKKILLRTESSKTDKVWNRVHKDVKESMSAYATECDVPNHVVLEGVLDWYLDGGREQSVVDKLDGVIDDIQDTFATVNGDAVEMTKTDRTTIAIANHLHRTFTKEDLAMAINAETSGTNYYHERYTDRVIDYKGVKRLEIDDGSDTFLPESLWKERKIGDIVRNLGGDVHGETPPAFSKPEFADAFNHADIELSEENGDTIDEYRDRLLDRIGFIWNEKTQQFEPEEVNPSDDNLADFSLKPIEKEQSWLHTTEHPAYPQKSTDNSPSPYLTPQLEGTISGKLADHISFSGEQKTTQA</sequence>
<evidence type="ECO:0000313" key="2">
    <source>
        <dbReference type="EMBL" id="MFC6952883.1"/>
    </source>
</evidence>
<proteinExistence type="predicted"/>
<dbReference type="Proteomes" id="UP001596395">
    <property type="component" value="Unassembled WGS sequence"/>
</dbReference>
<organism evidence="2 3">
    <name type="scientific">Halorubellus litoreus</name>
    <dbReference type="NCBI Taxonomy" id="755308"/>
    <lineage>
        <taxon>Archaea</taxon>
        <taxon>Methanobacteriati</taxon>
        <taxon>Methanobacteriota</taxon>
        <taxon>Stenosarchaea group</taxon>
        <taxon>Halobacteria</taxon>
        <taxon>Halobacteriales</taxon>
        <taxon>Halorubellaceae</taxon>
        <taxon>Halorubellus</taxon>
    </lineage>
</organism>
<evidence type="ECO:0000256" key="1">
    <source>
        <dbReference type="SAM" id="MobiDB-lite"/>
    </source>
</evidence>